<dbReference type="AlphaFoldDB" id="A0A6A6EJM0"/>
<organism evidence="1 2">
    <name type="scientific">Zopfia rhizophila CBS 207.26</name>
    <dbReference type="NCBI Taxonomy" id="1314779"/>
    <lineage>
        <taxon>Eukaryota</taxon>
        <taxon>Fungi</taxon>
        <taxon>Dikarya</taxon>
        <taxon>Ascomycota</taxon>
        <taxon>Pezizomycotina</taxon>
        <taxon>Dothideomycetes</taxon>
        <taxon>Dothideomycetes incertae sedis</taxon>
        <taxon>Zopfiaceae</taxon>
        <taxon>Zopfia</taxon>
    </lineage>
</organism>
<reference evidence="1" key="1">
    <citation type="journal article" date="2020" name="Stud. Mycol.">
        <title>101 Dothideomycetes genomes: a test case for predicting lifestyles and emergence of pathogens.</title>
        <authorList>
            <person name="Haridas S."/>
            <person name="Albert R."/>
            <person name="Binder M."/>
            <person name="Bloem J."/>
            <person name="Labutti K."/>
            <person name="Salamov A."/>
            <person name="Andreopoulos B."/>
            <person name="Baker S."/>
            <person name="Barry K."/>
            <person name="Bills G."/>
            <person name="Bluhm B."/>
            <person name="Cannon C."/>
            <person name="Castanera R."/>
            <person name="Culley D."/>
            <person name="Daum C."/>
            <person name="Ezra D."/>
            <person name="Gonzalez J."/>
            <person name="Henrissat B."/>
            <person name="Kuo A."/>
            <person name="Liang C."/>
            <person name="Lipzen A."/>
            <person name="Lutzoni F."/>
            <person name="Magnuson J."/>
            <person name="Mondo S."/>
            <person name="Nolan M."/>
            <person name="Ohm R."/>
            <person name="Pangilinan J."/>
            <person name="Park H.-J."/>
            <person name="Ramirez L."/>
            <person name="Alfaro M."/>
            <person name="Sun H."/>
            <person name="Tritt A."/>
            <person name="Yoshinaga Y."/>
            <person name="Zwiers L.-H."/>
            <person name="Turgeon B."/>
            <person name="Goodwin S."/>
            <person name="Spatafora J."/>
            <person name="Crous P."/>
            <person name="Grigoriev I."/>
        </authorList>
    </citation>
    <scope>NUCLEOTIDE SEQUENCE</scope>
    <source>
        <strain evidence="1">CBS 207.26</strain>
    </source>
</reference>
<feature type="non-terminal residue" evidence="1">
    <location>
        <position position="1"/>
    </location>
</feature>
<sequence>IGLAYIGHFNKHTIGRTEGVYRPLIFYQLALLGYIYDGYSAHLTHEFIKFCDVKKIIPPNLPSHTSHIMWLLNVVVF</sequence>
<dbReference type="Proteomes" id="UP000800200">
    <property type="component" value="Unassembled WGS sequence"/>
</dbReference>
<gene>
    <name evidence="1" type="ORF">K469DRAFT_559975</name>
</gene>
<evidence type="ECO:0008006" key="3">
    <source>
        <dbReference type="Google" id="ProtNLM"/>
    </source>
</evidence>
<evidence type="ECO:0000313" key="1">
    <source>
        <dbReference type="EMBL" id="KAF2190889.1"/>
    </source>
</evidence>
<dbReference type="EMBL" id="ML994618">
    <property type="protein sequence ID" value="KAF2190889.1"/>
    <property type="molecule type" value="Genomic_DNA"/>
</dbReference>
<proteinExistence type="predicted"/>
<protein>
    <recommendedName>
        <fullName evidence="3">DDE-1 domain-containing protein</fullName>
    </recommendedName>
</protein>
<accession>A0A6A6EJM0</accession>
<evidence type="ECO:0000313" key="2">
    <source>
        <dbReference type="Proteomes" id="UP000800200"/>
    </source>
</evidence>
<keyword evidence="2" id="KW-1185">Reference proteome</keyword>
<name>A0A6A6EJM0_9PEZI</name>